<keyword evidence="7" id="KW-1185">Reference proteome</keyword>
<dbReference type="OrthoDB" id="9780593at2"/>
<dbReference type="AlphaFoldDB" id="A0A430HJH7"/>
<dbReference type="Pfam" id="PF00196">
    <property type="entry name" value="GerE"/>
    <property type="match status" value="1"/>
</dbReference>
<dbReference type="PROSITE" id="PS50110">
    <property type="entry name" value="RESPONSE_REGULATORY"/>
    <property type="match status" value="1"/>
</dbReference>
<dbReference type="SUPFAM" id="SSF46894">
    <property type="entry name" value="C-terminal effector domain of the bipartite response regulators"/>
    <property type="match status" value="1"/>
</dbReference>
<comment type="caution">
    <text evidence="6">The sequence shown here is derived from an EMBL/GenBank/DDBJ whole genome shotgun (WGS) entry which is preliminary data.</text>
</comment>
<gene>
    <name evidence="6" type="ORF">EJB06_18455</name>
</gene>
<dbReference type="RefSeq" id="WP_126075475.1">
    <property type="nucleotide sequence ID" value="NZ_CP051166.1"/>
</dbReference>
<evidence type="ECO:0000313" key="7">
    <source>
        <dbReference type="Proteomes" id="UP000278085"/>
    </source>
</evidence>
<evidence type="ECO:0000256" key="3">
    <source>
        <dbReference type="PROSITE-ProRule" id="PRU00169"/>
    </source>
</evidence>
<evidence type="ECO:0000259" key="5">
    <source>
        <dbReference type="PROSITE" id="PS50110"/>
    </source>
</evidence>
<dbReference type="Pfam" id="PF00072">
    <property type="entry name" value="Response_reg"/>
    <property type="match status" value="1"/>
</dbReference>
<dbReference type="InterPro" id="IPR011006">
    <property type="entry name" value="CheY-like_superfamily"/>
</dbReference>
<dbReference type="InterPro" id="IPR016032">
    <property type="entry name" value="Sig_transdc_resp-reg_C-effctor"/>
</dbReference>
<dbReference type="InterPro" id="IPR039420">
    <property type="entry name" value="WalR-like"/>
</dbReference>
<dbReference type="InterPro" id="IPR000792">
    <property type="entry name" value="Tscrpt_reg_LuxR_C"/>
</dbReference>
<dbReference type="EMBL" id="RXLQ01000009">
    <property type="protein sequence ID" value="RSZ57665.1"/>
    <property type="molecule type" value="Genomic_DNA"/>
</dbReference>
<dbReference type="SMART" id="SM00448">
    <property type="entry name" value="REC"/>
    <property type="match status" value="1"/>
</dbReference>
<dbReference type="GO" id="GO:0003677">
    <property type="term" value="F:DNA binding"/>
    <property type="evidence" value="ECO:0007669"/>
    <property type="project" value="UniProtKB-KW"/>
</dbReference>
<dbReference type="CDD" id="cd06170">
    <property type="entry name" value="LuxR_C_like"/>
    <property type="match status" value="1"/>
</dbReference>
<reference evidence="6 7" key="1">
    <citation type="submission" date="2018-12" db="EMBL/GenBank/DDBJ databases">
        <authorList>
            <person name="Yang E."/>
        </authorList>
    </citation>
    <scope>NUCLEOTIDE SEQUENCE [LARGE SCALE GENOMIC DNA]</scope>
    <source>
        <strain evidence="6 7">SOD</strain>
    </source>
</reference>
<dbReference type="CDD" id="cd17535">
    <property type="entry name" value="REC_NarL-like"/>
    <property type="match status" value="1"/>
</dbReference>
<evidence type="ECO:0000313" key="6">
    <source>
        <dbReference type="EMBL" id="RSZ57665.1"/>
    </source>
</evidence>
<dbReference type="PROSITE" id="PS50043">
    <property type="entry name" value="HTH_LUXR_2"/>
    <property type="match status" value="1"/>
</dbReference>
<dbReference type="SUPFAM" id="SSF52172">
    <property type="entry name" value="CheY-like"/>
    <property type="match status" value="1"/>
</dbReference>
<evidence type="ECO:0000256" key="1">
    <source>
        <dbReference type="ARBA" id="ARBA00022553"/>
    </source>
</evidence>
<protein>
    <submittedName>
        <fullName evidence="6">Response regulator transcription factor</fullName>
    </submittedName>
</protein>
<keyword evidence="2" id="KW-0238">DNA-binding</keyword>
<accession>A0A430HJH7</accession>
<keyword evidence="1 3" id="KW-0597">Phosphoprotein</keyword>
<organism evidence="6 7">
    <name type="scientific">Massilia atriviolacea</name>
    <dbReference type="NCBI Taxonomy" id="2495579"/>
    <lineage>
        <taxon>Bacteria</taxon>
        <taxon>Pseudomonadati</taxon>
        <taxon>Pseudomonadota</taxon>
        <taxon>Betaproteobacteria</taxon>
        <taxon>Burkholderiales</taxon>
        <taxon>Oxalobacteraceae</taxon>
        <taxon>Telluria group</taxon>
        <taxon>Massilia</taxon>
    </lineage>
</organism>
<feature type="modified residue" description="4-aspartylphosphate" evidence="3">
    <location>
        <position position="60"/>
    </location>
</feature>
<dbReference type="PANTHER" id="PTHR43214">
    <property type="entry name" value="TWO-COMPONENT RESPONSE REGULATOR"/>
    <property type="match status" value="1"/>
</dbReference>
<feature type="domain" description="Response regulatory" evidence="5">
    <location>
        <begin position="9"/>
        <end position="125"/>
    </location>
</feature>
<evidence type="ECO:0000259" key="4">
    <source>
        <dbReference type="PROSITE" id="PS50043"/>
    </source>
</evidence>
<dbReference type="PROSITE" id="PS00622">
    <property type="entry name" value="HTH_LUXR_1"/>
    <property type="match status" value="1"/>
</dbReference>
<dbReference type="GO" id="GO:0006355">
    <property type="term" value="P:regulation of DNA-templated transcription"/>
    <property type="evidence" value="ECO:0007669"/>
    <property type="project" value="InterPro"/>
</dbReference>
<dbReference type="Gene3D" id="3.40.50.2300">
    <property type="match status" value="1"/>
</dbReference>
<dbReference type="PANTHER" id="PTHR43214:SF43">
    <property type="entry name" value="TWO-COMPONENT RESPONSE REGULATOR"/>
    <property type="match status" value="1"/>
</dbReference>
<sequence>MNPETLPIRVLVCDDHPMMREGIAAVIASQPDMCLAGEAGDGREAVAQYRALQPDVALIDIQMPDMNGIEAIQAIRAEFAQARIAVLTTYRGDARALQAIRSGAQAYLLKSALRKELTEAIRALAAGKRYFPAEIAAELANHLGQERLTPREVQVLQLIARGHSNKQVAGDLALSEDTVKGHLRNIMDKLGANNRTHAVTIAIERGFIGL</sequence>
<proteinExistence type="predicted"/>
<evidence type="ECO:0000256" key="2">
    <source>
        <dbReference type="ARBA" id="ARBA00023125"/>
    </source>
</evidence>
<dbReference type="GO" id="GO:0000160">
    <property type="term" value="P:phosphorelay signal transduction system"/>
    <property type="evidence" value="ECO:0007669"/>
    <property type="project" value="InterPro"/>
</dbReference>
<dbReference type="PRINTS" id="PR00038">
    <property type="entry name" value="HTHLUXR"/>
</dbReference>
<dbReference type="InterPro" id="IPR058245">
    <property type="entry name" value="NreC/VraR/RcsB-like_REC"/>
</dbReference>
<name>A0A430HJH7_9BURK</name>
<dbReference type="InterPro" id="IPR001789">
    <property type="entry name" value="Sig_transdc_resp-reg_receiver"/>
</dbReference>
<dbReference type="Proteomes" id="UP000278085">
    <property type="component" value="Unassembled WGS sequence"/>
</dbReference>
<feature type="domain" description="HTH luxR-type" evidence="4">
    <location>
        <begin position="141"/>
        <end position="206"/>
    </location>
</feature>
<dbReference type="SMART" id="SM00421">
    <property type="entry name" value="HTH_LUXR"/>
    <property type="match status" value="1"/>
</dbReference>